<reference evidence="1 2" key="1">
    <citation type="journal article" date="2021" name="Plant Biotechnol. J.">
        <title>Multi-omics assisted identification of the key and species-specific regulatory components of drought-tolerant mechanisms in Gossypium stocksii.</title>
        <authorList>
            <person name="Yu D."/>
            <person name="Ke L."/>
            <person name="Zhang D."/>
            <person name="Wu Y."/>
            <person name="Sun Y."/>
            <person name="Mei J."/>
            <person name="Sun J."/>
            <person name="Sun Y."/>
        </authorList>
    </citation>
    <scope>NUCLEOTIDE SEQUENCE [LARGE SCALE GENOMIC DNA]</scope>
    <source>
        <strain evidence="2">cv. E1</strain>
        <tissue evidence="1">Leaf</tissue>
    </source>
</reference>
<sequence length="81" mass="9244">MLTKRKGKERRVGWLLRNEEKSLHVTIAWWQRNGILKYKESGCKGKVVGPGFGGGLYPLPFTLKQGSHVSVREARDHDLQL</sequence>
<protein>
    <submittedName>
        <fullName evidence="1">Uncharacterized protein</fullName>
    </submittedName>
</protein>
<organism evidence="1 2">
    <name type="scientific">Gossypium stocksii</name>
    <dbReference type="NCBI Taxonomy" id="47602"/>
    <lineage>
        <taxon>Eukaryota</taxon>
        <taxon>Viridiplantae</taxon>
        <taxon>Streptophyta</taxon>
        <taxon>Embryophyta</taxon>
        <taxon>Tracheophyta</taxon>
        <taxon>Spermatophyta</taxon>
        <taxon>Magnoliopsida</taxon>
        <taxon>eudicotyledons</taxon>
        <taxon>Gunneridae</taxon>
        <taxon>Pentapetalae</taxon>
        <taxon>rosids</taxon>
        <taxon>malvids</taxon>
        <taxon>Malvales</taxon>
        <taxon>Malvaceae</taxon>
        <taxon>Malvoideae</taxon>
        <taxon>Gossypium</taxon>
    </lineage>
</organism>
<keyword evidence="2" id="KW-1185">Reference proteome</keyword>
<comment type="caution">
    <text evidence="1">The sequence shown here is derived from an EMBL/GenBank/DDBJ whole genome shotgun (WGS) entry which is preliminary data.</text>
</comment>
<dbReference type="AlphaFoldDB" id="A0A9D3ZTX1"/>
<evidence type="ECO:0000313" key="2">
    <source>
        <dbReference type="Proteomes" id="UP000828251"/>
    </source>
</evidence>
<name>A0A9D3ZTX1_9ROSI</name>
<dbReference type="EMBL" id="JAIQCV010000009">
    <property type="protein sequence ID" value="KAH1065483.1"/>
    <property type="molecule type" value="Genomic_DNA"/>
</dbReference>
<dbReference type="Proteomes" id="UP000828251">
    <property type="component" value="Unassembled WGS sequence"/>
</dbReference>
<gene>
    <name evidence="1" type="ORF">J1N35_030470</name>
</gene>
<evidence type="ECO:0000313" key="1">
    <source>
        <dbReference type="EMBL" id="KAH1065483.1"/>
    </source>
</evidence>
<accession>A0A9D3ZTX1</accession>
<proteinExistence type="predicted"/>